<reference evidence="1 2" key="1">
    <citation type="journal article" date="2018" name="Proc. R. Soc. B">
        <title>A non-coding region near Follistatin controls head colour polymorphism in the Gouldian finch.</title>
        <authorList>
            <person name="Toomey M.B."/>
            <person name="Marques C.I."/>
            <person name="Andrade P."/>
            <person name="Araujo P.M."/>
            <person name="Sabatino S."/>
            <person name="Gazda M.A."/>
            <person name="Afonso S."/>
            <person name="Lopes R.J."/>
            <person name="Corbo J.C."/>
            <person name="Carneiro M."/>
        </authorList>
    </citation>
    <scope>NUCLEOTIDE SEQUENCE [LARGE SCALE GENOMIC DNA]</scope>
    <source>
        <strain evidence="1">Red01</strain>
        <tissue evidence="1">Muscle</tissue>
    </source>
</reference>
<gene>
    <name evidence="1" type="ORF">DV515_00006132</name>
</gene>
<evidence type="ECO:0000313" key="1">
    <source>
        <dbReference type="EMBL" id="RLW04108.1"/>
    </source>
</evidence>
<keyword evidence="2" id="KW-1185">Reference proteome</keyword>
<organism evidence="1 2">
    <name type="scientific">Chloebia gouldiae</name>
    <name type="common">Gouldian finch</name>
    <name type="synonym">Erythrura gouldiae</name>
    <dbReference type="NCBI Taxonomy" id="44316"/>
    <lineage>
        <taxon>Eukaryota</taxon>
        <taxon>Metazoa</taxon>
        <taxon>Chordata</taxon>
        <taxon>Craniata</taxon>
        <taxon>Vertebrata</taxon>
        <taxon>Euteleostomi</taxon>
        <taxon>Archelosauria</taxon>
        <taxon>Archosauria</taxon>
        <taxon>Dinosauria</taxon>
        <taxon>Saurischia</taxon>
        <taxon>Theropoda</taxon>
        <taxon>Coelurosauria</taxon>
        <taxon>Aves</taxon>
        <taxon>Neognathae</taxon>
        <taxon>Neoaves</taxon>
        <taxon>Telluraves</taxon>
        <taxon>Australaves</taxon>
        <taxon>Passeriformes</taxon>
        <taxon>Passeroidea</taxon>
        <taxon>Passeridae</taxon>
        <taxon>Chloebia</taxon>
    </lineage>
</organism>
<proteinExistence type="predicted"/>
<accession>A0A3L8SMW0</accession>
<protein>
    <recommendedName>
        <fullName evidence="3">Adipogenesis regulatory factor</fullName>
    </recommendedName>
</protein>
<dbReference type="EMBL" id="QUSF01000014">
    <property type="protein sequence ID" value="RLW04108.1"/>
    <property type="molecule type" value="Genomic_DNA"/>
</dbReference>
<dbReference type="AlphaFoldDB" id="A0A3L8SMW0"/>
<dbReference type="Proteomes" id="UP000276834">
    <property type="component" value="Unassembled WGS sequence"/>
</dbReference>
<sequence length="160" mass="17289">MEQKSQSGHTLSSGRVNKQLFSIFSSHSSDLNSTHCTSHPQKNQQVSWQMYKTRTSHDTITVCYTSPGAQFYQRRGLQQVSEATMSGKSFQGLKEQAEGAAKDAANTLGQATQDAVNQITDASQKAFDKASKTAQDGVEKVAGQAAEAMSGFGKKCGFKK</sequence>
<dbReference type="GO" id="GO:0045600">
    <property type="term" value="P:positive regulation of fat cell differentiation"/>
    <property type="evidence" value="ECO:0007669"/>
    <property type="project" value="InterPro"/>
</dbReference>
<evidence type="ECO:0000313" key="2">
    <source>
        <dbReference type="Proteomes" id="UP000276834"/>
    </source>
</evidence>
<dbReference type="PANTHER" id="PTHR39227">
    <property type="entry name" value="ADIPOGENESIS REGULATORY FACTOR"/>
    <property type="match status" value="1"/>
</dbReference>
<dbReference type="PANTHER" id="PTHR39227:SF1">
    <property type="entry name" value="ADIPOGENESIS REGULATORY FACTOR"/>
    <property type="match status" value="1"/>
</dbReference>
<dbReference type="OrthoDB" id="9417026at2759"/>
<dbReference type="GO" id="GO:0005634">
    <property type="term" value="C:nucleus"/>
    <property type="evidence" value="ECO:0007669"/>
    <property type="project" value="InterPro"/>
</dbReference>
<evidence type="ECO:0008006" key="3">
    <source>
        <dbReference type="Google" id="ProtNLM"/>
    </source>
</evidence>
<comment type="caution">
    <text evidence="1">The sequence shown here is derived from an EMBL/GenBank/DDBJ whole genome shotgun (WGS) entry which is preliminary data.</text>
</comment>
<dbReference type="InterPro" id="IPR034450">
    <property type="entry name" value="ADIRF"/>
</dbReference>
<name>A0A3L8SMW0_CHLGU</name>